<comment type="caution">
    <text evidence="1">The sequence shown here is derived from an EMBL/GenBank/DDBJ whole genome shotgun (WGS) entry which is preliminary data.</text>
</comment>
<evidence type="ECO:0008006" key="3">
    <source>
        <dbReference type="Google" id="ProtNLM"/>
    </source>
</evidence>
<accession>A0ABU7AIB7</accession>
<gene>
    <name evidence="1" type="ORF">ATANTOWER_020068</name>
</gene>
<dbReference type="EMBL" id="JAHUTI010019712">
    <property type="protein sequence ID" value="MED6237814.1"/>
    <property type="molecule type" value="Genomic_DNA"/>
</dbReference>
<dbReference type="Proteomes" id="UP001345963">
    <property type="component" value="Unassembled WGS sequence"/>
</dbReference>
<evidence type="ECO:0000313" key="2">
    <source>
        <dbReference type="Proteomes" id="UP001345963"/>
    </source>
</evidence>
<sequence>MFCLKAYRVCFTQLLPRGPQCSASLLFCFHPASSHSRNNMLSQHIFHQMCVYVNMHLRGILQQFKTYETVCIHVSGTSHADVRDFLPHTAQHGGRISVR</sequence>
<proteinExistence type="predicted"/>
<reference evidence="1 2" key="1">
    <citation type="submission" date="2021-07" db="EMBL/GenBank/DDBJ databases">
        <authorList>
            <person name="Palmer J.M."/>
        </authorList>
    </citation>
    <scope>NUCLEOTIDE SEQUENCE [LARGE SCALE GENOMIC DNA]</scope>
    <source>
        <strain evidence="1 2">AT_MEX2019</strain>
        <tissue evidence="1">Muscle</tissue>
    </source>
</reference>
<evidence type="ECO:0000313" key="1">
    <source>
        <dbReference type="EMBL" id="MED6237814.1"/>
    </source>
</evidence>
<keyword evidence="2" id="KW-1185">Reference proteome</keyword>
<organism evidence="1 2">
    <name type="scientific">Ataeniobius toweri</name>
    <dbReference type="NCBI Taxonomy" id="208326"/>
    <lineage>
        <taxon>Eukaryota</taxon>
        <taxon>Metazoa</taxon>
        <taxon>Chordata</taxon>
        <taxon>Craniata</taxon>
        <taxon>Vertebrata</taxon>
        <taxon>Euteleostomi</taxon>
        <taxon>Actinopterygii</taxon>
        <taxon>Neopterygii</taxon>
        <taxon>Teleostei</taxon>
        <taxon>Neoteleostei</taxon>
        <taxon>Acanthomorphata</taxon>
        <taxon>Ovalentaria</taxon>
        <taxon>Atherinomorphae</taxon>
        <taxon>Cyprinodontiformes</taxon>
        <taxon>Goodeidae</taxon>
        <taxon>Ataeniobius</taxon>
    </lineage>
</organism>
<name>A0ABU7AIB7_9TELE</name>
<protein>
    <recommendedName>
        <fullName evidence="3">Secreted protein</fullName>
    </recommendedName>
</protein>